<accession>A0A1Y0B0M0</accession>
<dbReference type="EMBL" id="KY774314">
    <property type="protein sequence ID" value="ART30992.1"/>
    <property type="molecule type" value="Genomic_DNA"/>
</dbReference>
<organism evidence="2">
    <name type="scientific">Utricularia reniformis</name>
    <dbReference type="NCBI Taxonomy" id="192314"/>
    <lineage>
        <taxon>Eukaryota</taxon>
        <taxon>Viridiplantae</taxon>
        <taxon>Streptophyta</taxon>
        <taxon>Embryophyta</taxon>
        <taxon>Tracheophyta</taxon>
        <taxon>Spermatophyta</taxon>
        <taxon>Magnoliopsida</taxon>
        <taxon>eudicotyledons</taxon>
        <taxon>Gunneridae</taxon>
        <taxon>Pentapetalae</taxon>
        <taxon>asterids</taxon>
        <taxon>lamiids</taxon>
        <taxon>Lamiales</taxon>
        <taxon>Lentibulariaceae</taxon>
        <taxon>Utricularia</taxon>
    </lineage>
</organism>
<evidence type="ECO:0000313" key="2">
    <source>
        <dbReference type="EMBL" id="ART30992.1"/>
    </source>
</evidence>
<keyword evidence="2" id="KW-0496">Mitochondrion</keyword>
<geneLocation type="mitochondrion" evidence="2"/>
<reference evidence="2" key="1">
    <citation type="submission" date="2017-03" db="EMBL/GenBank/DDBJ databases">
        <title>The mitochondrial genome of the carnivorous plant Utricularia reniformis (Lentibulariaceae): structure, comparative analysis and evolutionary landmarks.</title>
        <authorList>
            <person name="Silva S.R."/>
            <person name="Alvarenga D.O."/>
            <person name="Michael T.P."/>
            <person name="Miranda V.F.O."/>
            <person name="Varani A.M."/>
        </authorList>
    </citation>
    <scope>NUCLEOTIDE SEQUENCE</scope>
</reference>
<keyword evidence="1" id="KW-0812">Transmembrane</keyword>
<dbReference type="AlphaFoldDB" id="A0A1Y0B0M0"/>
<proteinExistence type="predicted"/>
<gene>
    <name evidence="2" type="ORF">AEK19_MT0748</name>
</gene>
<keyword evidence="1" id="KW-0472">Membrane</keyword>
<protein>
    <submittedName>
        <fullName evidence="2">Uncharacterized protein</fullName>
    </submittedName>
</protein>
<name>A0A1Y0B0M0_9LAMI</name>
<keyword evidence="1" id="KW-1133">Transmembrane helix</keyword>
<evidence type="ECO:0000256" key="1">
    <source>
        <dbReference type="SAM" id="Phobius"/>
    </source>
</evidence>
<feature type="transmembrane region" description="Helical" evidence="1">
    <location>
        <begin position="20"/>
        <end position="40"/>
    </location>
</feature>
<sequence>MLALTQVNRYSTTYLFALSFYLYICIRYPLYYFIFFRLYLSRTTQNEAVVDQYYNIALSVSLPLPISNNIEIRLS</sequence>